<dbReference type="GO" id="GO:0030632">
    <property type="term" value="P:D-alanine biosynthetic process"/>
    <property type="evidence" value="ECO:0007669"/>
    <property type="project" value="UniProtKB-UniRule"/>
</dbReference>
<feature type="binding site" evidence="4 6">
    <location>
        <position position="134"/>
    </location>
    <ligand>
        <name>substrate</name>
    </ligand>
</feature>
<dbReference type="UniPathway" id="UPA00042">
    <property type="reaction ID" value="UER00497"/>
</dbReference>
<dbReference type="HAMAP" id="MF_01201">
    <property type="entry name" value="Ala_racemase"/>
    <property type="match status" value="1"/>
</dbReference>
<organism evidence="8 9">
    <name type="scientific">Candidatus Collierbacteria bacterium RIFOXYA2_FULL_46_10</name>
    <dbReference type="NCBI Taxonomy" id="1817726"/>
    <lineage>
        <taxon>Bacteria</taxon>
        <taxon>Candidatus Collieribacteriota</taxon>
    </lineage>
</organism>
<dbReference type="SUPFAM" id="SSF51419">
    <property type="entry name" value="PLP-binding barrel"/>
    <property type="match status" value="1"/>
</dbReference>
<gene>
    <name evidence="8" type="ORF">A2228_04065</name>
</gene>
<evidence type="ECO:0000256" key="3">
    <source>
        <dbReference type="ARBA" id="ARBA00023235"/>
    </source>
</evidence>
<sequence length="369" mass="41134">MPQYRVLNEITVKKSALLHNYNYFKKLNPQAQLAPVLKSNAYGHGLIPTAQFIDQNLSQVPFLCVDSLYEAYELYKAGIKTPIFIMGYTDPANYQVWKNIPFIFGVSDCETLLALNKYQPGSRVHLKLDTGMHRLGFTLADLPQLLSTLKHCPHLRLEGVFSHLASADDPRQVTATRRQIALFKQMTTLLEAKGYHFSLRHLAATAGSEIIHDPYFNLIRLGLGFYGLSPFGPHTKEGRRERQTLKPALTLTTHVAAVKNLAKGDAVGYGAAYVAKQQEAIAILPLGYNEGISRELSNLGYFILPSKEICPIIGRVSMNMTAIKLPRRTNLKPGASLTLAPIQAQAQLLHTIPYTILTSLHPSIRRTFI</sequence>
<dbReference type="Gene3D" id="2.40.37.10">
    <property type="entry name" value="Lyase, Ornithine Decarboxylase, Chain A, domain 1"/>
    <property type="match status" value="1"/>
</dbReference>
<evidence type="ECO:0000256" key="5">
    <source>
        <dbReference type="PIRSR" id="PIRSR600821-50"/>
    </source>
</evidence>
<dbReference type="EC" id="5.1.1.1" evidence="4"/>
<feature type="binding site" evidence="4 6">
    <location>
        <position position="318"/>
    </location>
    <ligand>
        <name>substrate</name>
    </ligand>
</feature>
<feature type="modified residue" description="N6-(pyridoxal phosphate)lysine" evidence="4 5">
    <location>
        <position position="38"/>
    </location>
</feature>
<feature type="domain" description="Alanine racemase C-terminal" evidence="7">
    <location>
        <begin position="248"/>
        <end position="369"/>
    </location>
</feature>
<comment type="catalytic activity">
    <reaction evidence="4">
        <text>L-alanine = D-alanine</text>
        <dbReference type="Rhea" id="RHEA:20249"/>
        <dbReference type="ChEBI" id="CHEBI:57416"/>
        <dbReference type="ChEBI" id="CHEBI:57972"/>
        <dbReference type="EC" id="5.1.1.1"/>
    </reaction>
</comment>
<comment type="function">
    <text evidence="4">Catalyzes the interconversion of L-alanine and D-alanine. May also act on other amino acids.</text>
</comment>
<dbReference type="Pfam" id="PF01168">
    <property type="entry name" value="Ala_racemase_N"/>
    <property type="match status" value="1"/>
</dbReference>
<dbReference type="InterPro" id="IPR001608">
    <property type="entry name" value="Ala_racemase_N"/>
</dbReference>
<keyword evidence="2 4" id="KW-0663">Pyridoxal phosphate</keyword>
<dbReference type="InterPro" id="IPR029066">
    <property type="entry name" value="PLP-binding_barrel"/>
</dbReference>
<dbReference type="PRINTS" id="PR00992">
    <property type="entry name" value="ALARACEMASE"/>
</dbReference>
<dbReference type="CDD" id="cd00430">
    <property type="entry name" value="PLPDE_III_AR"/>
    <property type="match status" value="1"/>
</dbReference>
<evidence type="ECO:0000256" key="2">
    <source>
        <dbReference type="ARBA" id="ARBA00022898"/>
    </source>
</evidence>
<name>A0A1F5F636_9BACT</name>
<dbReference type="EMBL" id="MFAK01000017">
    <property type="protein sequence ID" value="OGD75046.1"/>
    <property type="molecule type" value="Genomic_DNA"/>
</dbReference>
<dbReference type="SMART" id="SM01005">
    <property type="entry name" value="Ala_racemase_C"/>
    <property type="match status" value="1"/>
</dbReference>
<dbReference type="InterPro" id="IPR000821">
    <property type="entry name" value="Ala_racemase"/>
</dbReference>
<comment type="pathway">
    <text evidence="4">Amino-acid biosynthesis; D-alanine biosynthesis; D-alanine from L-alanine: step 1/1.</text>
</comment>
<dbReference type="Gene3D" id="3.20.20.10">
    <property type="entry name" value="Alanine racemase"/>
    <property type="match status" value="1"/>
</dbReference>
<accession>A0A1F5F636</accession>
<evidence type="ECO:0000313" key="8">
    <source>
        <dbReference type="EMBL" id="OGD75046.1"/>
    </source>
</evidence>
<keyword evidence="3 4" id="KW-0413">Isomerase</keyword>
<dbReference type="SUPFAM" id="SSF50621">
    <property type="entry name" value="Alanine racemase C-terminal domain-like"/>
    <property type="match status" value="1"/>
</dbReference>
<comment type="similarity">
    <text evidence="4">Belongs to the alanine racemase family.</text>
</comment>
<feature type="active site" description="Proton acceptor; specific for L-alanine" evidence="4">
    <location>
        <position position="269"/>
    </location>
</feature>
<dbReference type="FunFam" id="3.20.20.10:FF:000002">
    <property type="entry name" value="Alanine racemase"/>
    <property type="match status" value="1"/>
</dbReference>
<feature type="active site" description="Proton acceptor; specific for D-alanine" evidence="4">
    <location>
        <position position="38"/>
    </location>
</feature>
<dbReference type="PANTHER" id="PTHR30511:SF0">
    <property type="entry name" value="ALANINE RACEMASE, CATABOLIC-RELATED"/>
    <property type="match status" value="1"/>
</dbReference>
<proteinExistence type="inferred from homology"/>
<evidence type="ECO:0000313" key="9">
    <source>
        <dbReference type="Proteomes" id="UP000176191"/>
    </source>
</evidence>
<dbReference type="AlphaFoldDB" id="A0A1F5F636"/>
<dbReference type="GO" id="GO:0008784">
    <property type="term" value="F:alanine racemase activity"/>
    <property type="evidence" value="ECO:0007669"/>
    <property type="project" value="UniProtKB-UniRule"/>
</dbReference>
<comment type="cofactor">
    <cofactor evidence="1 4 5">
        <name>pyridoxal 5'-phosphate</name>
        <dbReference type="ChEBI" id="CHEBI:597326"/>
    </cofactor>
</comment>
<dbReference type="GO" id="GO:0005829">
    <property type="term" value="C:cytosol"/>
    <property type="evidence" value="ECO:0007669"/>
    <property type="project" value="TreeGrafter"/>
</dbReference>
<dbReference type="InterPro" id="IPR009006">
    <property type="entry name" value="Ala_racemase/Decarboxylase_C"/>
</dbReference>
<comment type="caution">
    <text evidence="8">The sequence shown here is derived from an EMBL/GenBank/DDBJ whole genome shotgun (WGS) entry which is preliminary data.</text>
</comment>
<protein>
    <recommendedName>
        <fullName evidence="4">Alanine racemase</fullName>
        <ecNumber evidence="4">5.1.1.1</ecNumber>
    </recommendedName>
</protein>
<evidence type="ECO:0000256" key="6">
    <source>
        <dbReference type="PIRSR" id="PIRSR600821-52"/>
    </source>
</evidence>
<dbReference type="InterPro" id="IPR011079">
    <property type="entry name" value="Ala_racemase_C"/>
</dbReference>
<evidence type="ECO:0000256" key="1">
    <source>
        <dbReference type="ARBA" id="ARBA00001933"/>
    </source>
</evidence>
<dbReference type="GO" id="GO:0030170">
    <property type="term" value="F:pyridoxal phosphate binding"/>
    <property type="evidence" value="ECO:0007669"/>
    <property type="project" value="UniProtKB-UniRule"/>
</dbReference>
<dbReference type="PANTHER" id="PTHR30511">
    <property type="entry name" value="ALANINE RACEMASE"/>
    <property type="match status" value="1"/>
</dbReference>
<dbReference type="Proteomes" id="UP000176191">
    <property type="component" value="Unassembled WGS sequence"/>
</dbReference>
<reference evidence="8 9" key="1">
    <citation type="journal article" date="2016" name="Nat. Commun.">
        <title>Thousands of microbial genomes shed light on interconnected biogeochemical processes in an aquifer system.</title>
        <authorList>
            <person name="Anantharaman K."/>
            <person name="Brown C.T."/>
            <person name="Hug L.A."/>
            <person name="Sharon I."/>
            <person name="Castelle C.J."/>
            <person name="Probst A.J."/>
            <person name="Thomas B.C."/>
            <person name="Singh A."/>
            <person name="Wilkins M.J."/>
            <person name="Karaoz U."/>
            <person name="Brodie E.L."/>
            <person name="Williams K.H."/>
            <person name="Hubbard S.S."/>
            <person name="Banfield J.F."/>
        </authorList>
    </citation>
    <scope>NUCLEOTIDE SEQUENCE [LARGE SCALE GENOMIC DNA]</scope>
</reference>
<evidence type="ECO:0000259" key="7">
    <source>
        <dbReference type="SMART" id="SM01005"/>
    </source>
</evidence>
<dbReference type="NCBIfam" id="TIGR00492">
    <property type="entry name" value="alr"/>
    <property type="match status" value="1"/>
</dbReference>
<evidence type="ECO:0000256" key="4">
    <source>
        <dbReference type="HAMAP-Rule" id="MF_01201"/>
    </source>
</evidence>
<dbReference type="Pfam" id="PF00842">
    <property type="entry name" value="Ala_racemase_C"/>
    <property type="match status" value="1"/>
</dbReference>